<protein>
    <recommendedName>
        <fullName evidence="1">Endonuclease/exonuclease/phosphatase domain-containing protein</fullName>
    </recommendedName>
</protein>
<dbReference type="PANTHER" id="PTHR12121">
    <property type="entry name" value="CARBON CATABOLITE REPRESSOR PROTEIN 4"/>
    <property type="match status" value="1"/>
</dbReference>
<dbReference type="PANTHER" id="PTHR12121:SF101">
    <property type="entry name" value="ENDONUCLEASE_EXONUCLEASE_PHOSPHATASE DOMAIN-CONTAINING PROTEIN"/>
    <property type="match status" value="1"/>
</dbReference>
<dbReference type="SUPFAM" id="SSF56219">
    <property type="entry name" value="DNase I-like"/>
    <property type="match status" value="1"/>
</dbReference>
<feature type="domain" description="Endonuclease/exonuclease/phosphatase" evidence="1">
    <location>
        <begin position="48"/>
        <end position="324"/>
    </location>
</feature>
<name>A0A9W7AUQ9_9STRA</name>
<proteinExistence type="predicted"/>
<evidence type="ECO:0000313" key="2">
    <source>
        <dbReference type="EMBL" id="GMH74739.1"/>
    </source>
</evidence>
<dbReference type="InterPro" id="IPR005135">
    <property type="entry name" value="Endo/exonuclease/phosphatase"/>
</dbReference>
<dbReference type="OrthoDB" id="2866996at2759"/>
<evidence type="ECO:0000313" key="3">
    <source>
        <dbReference type="Proteomes" id="UP001165122"/>
    </source>
</evidence>
<dbReference type="InterPro" id="IPR036691">
    <property type="entry name" value="Endo/exonu/phosph_ase_sf"/>
</dbReference>
<gene>
    <name evidence="2" type="ORF">TrLO_g3369</name>
</gene>
<dbReference type="EMBL" id="BRXW01000701">
    <property type="protein sequence ID" value="GMH74739.1"/>
    <property type="molecule type" value="Genomic_DNA"/>
</dbReference>
<dbReference type="Pfam" id="PF03372">
    <property type="entry name" value="Exo_endo_phos"/>
    <property type="match status" value="1"/>
</dbReference>
<dbReference type="AlphaFoldDB" id="A0A9W7AUQ9"/>
<dbReference type="Proteomes" id="UP001165122">
    <property type="component" value="Unassembled WGS sequence"/>
</dbReference>
<organism evidence="2 3">
    <name type="scientific">Triparma laevis f. longispina</name>
    <dbReference type="NCBI Taxonomy" id="1714387"/>
    <lineage>
        <taxon>Eukaryota</taxon>
        <taxon>Sar</taxon>
        <taxon>Stramenopiles</taxon>
        <taxon>Ochrophyta</taxon>
        <taxon>Bolidophyceae</taxon>
        <taxon>Parmales</taxon>
        <taxon>Triparmaceae</taxon>
        <taxon>Triparma</taxon>
    </lineage>
</organism>
<dbReference type="InterPro" id="IPR050410">
    <property type="entry name" value="CCR4/nocturin_mRNA_transcr"/>
</dbReference>
<dbReference type="Gene3D" id="3.60.10.10">
    <property type="entry name" value="Endonuclease/exonuclease/phosphatase"/>
    <property type="match status" value="1"/>
</dbReference>
<comment type="caution">
    <text evidence="2">The sequence shown here is derived from an EMBL/GenBank/DDBJ whole genome shotgun (WGS) entry which is preliminary data.</text>
</comment>
<evidence type="ECO:0000259" key="1">
    <source>
        <dbReference type="Pfam" id="PF03372"/>
    </source>
</evidence>
<accession>A0A9W7AUQ9</accession>
<sequence length="335" mass="38334">MRVFSYNLLSSSLSSPSYFTTLLPENLLPTNRYSKIIGRLEEEVGSRSLICLQEVSRNWVGDLQVFFSQNEYDLITGLYGPKFNGYMGVCLAYPRDKYRLKNVWNENLADTEKWPKREKVERGVVGKVAGWPFQTLLNIFNLQKKRSNNEDAFDASKRRSNILITAQLEDIKTKDIFNVGTYHMPCAFRTPQVMTLHSELAVRRSQNLSEGKPFLLVGDWNFTPDSKTYEMVTTGALDKPDDTYPKREGVDWEVNIGEGVGSAYMTAFGKEPEYTNWARIKEEPEFKETLDYIFYSKNQWTVKSADEVEDAGGVCPNEKEGSDHLSIAAEMVIKK</sequence>
<keyword evidence="3" id="KW-1185">Reference proteome</keyword>
<reference evidence="3" key="1">
    <citation type="journal article" date="2023" name="Commun. Biol.">
        <title>Genome analysis of Parmales, the sister group of diatoms, reveals the evolutionary specialization of diatoms from phago-mixotrophs to photoautotrophs.</title>
        <authorList>
            <person name="Ban H."/>
            <person name="Sato S."/>
            <person name="Yoshikawa S."/>
            <person name="Yamada K."/>
            <person name="Nakamura Y."/>
            <person name="Ichinomiya M."/>
            <person name="Sato N."/>
            <person name="Blanc-Mathieu R."/>
            <person name="Endo H."/>
            <person name="Kuwata A."/>
            <person name="Ogata H."/>
        </authorList>
    </citation>
    <scope>NUCLEOTIDE SEQUENCE [LARGE SCALE GENOMIC DNA]</scope>
    <source>
        <strain evidence="3">NIES 3700</strain>
    </source>
</reference>
<dbReference type="GO" id="GO:0000175">
    <property type="term" value="F:3'-5'-RNA exonuclease activity"/>
    <property type="evidence" value="ECO:0007669"/>
    <property type="project" value="TreeGrafter"/>
</dbReference>